<dbReference type="Proteomes" id="UP000655588">
    <property type="component" value="Unassembled WGS sequence"/>
</dbReference>
<organism evidence="1 2">
    <name type="scientific">Frieseomelitta varia</name>
    <dbReference type="NCBI Taxonomy" id="561572"/>
    <lineage>
        <taxon>Eukaryota</taxon>
        <taxon>Metazoa</taxon>
        <taxon>Ecdysozoa</taxon>
        <taxon>Arthropoda</taxon>
        <taxon>Hexapoda</taxon>
        <taxon>Insecta</taxon>
        <taxon>Pterygota</taxon>
        <taxon>Neoptera</taxon>
        <taxon>Endopterygota</taxon>
        <taxon>Hymenoptera</taxon>
        <taxon>Apocrita</taxon>
        <taxon>Aculeata</taxon>
        <taxon>Apoidea</taxon>
        <taxon>Anthophila</taxon>
        <taxon>Apidae</taxon>
        <taxon>Frieseomelitta</taxon>
    </lineage>
</organism>
<gene>
    <name evidence="1" type="ORF">E2986_14030</name>
</gene>
<dbReference type="EMBL" id="WNWW01000201">
    <property type="protein sequence ID" value="KAF3428796.1"/>
    <property type="molecule type" value="Genomic_DNA"/>
</dbReference>
<reference evidence="1" key="1">
    <citation type="submission" date="2019-11" db="EMBL/GenBank/DDBJ databases">
        <title>The nuclear and mitochondrial genomes of Frieseomelitta varia - a highly eusocial stingless bee (Meliponini) with a permanently sterile worker caste.</title>
        <authorList>
            <person name="Freitas F.C.P."/>
            <person name="Lourenco A.P."/>
            <person name="Nunes F.M.F."/>
            <person name="Paschoal A.R."/>
            <person name="Abreu F.C.P."/>
            <person name="Barbin F.O."/>
            <person name="Bataglia L."/>
            <person name="Cardoso-Junior C.A.M."/>
            <person name="Cervoni M.S."/>
            <person name="Silva S.R."/>
            <person name="Dalarmi F."/>
            <person name="Del Lama M.A."/>
            <person name="Depintor T.S."/>
            <person name="Ferreira K.M."/>
            <person name="Goria P.S."/>
            <person name="Jaskot M.C."/>
            <person name="Lago D.C."/>
            <person name="Luna-Lucena D."/>
            <person name="Moda L.M."/>
            <person name="Nascimento L."/>
            <person name="Pedrino M."/>
            <person name="Rabico F.O."/>
            <person name="Sanches F.C."/>
            <person name="Santos D.E."/>
            <person name="Santos C.G."/>
            <person name="Vieira J."/>
            <person name="Lopes T.F."/>
            <person name="Barchuk A.R."/>
            <person name="Hartfelder K."/>
            <person name="Simoes Z.L.P."/>
            <person name="Bitondi M.M.G."/>
            <person name="Pinheiro D.G."/>
        </authorList>
    </citation>
    <scope>NUCLEOTIDE SEQUENCE</scope>
    <source>
        <strain evidence="1">USP_RPSP 00005682</strain>
        <tissue evidence="1">Whole individual</tissue>
    </source>
</reference>
<keyword evidence="2" id="KW-1185">Reference proteome</keyword>
<name>A0A833SAP5_9HYME</name>
<sequence length="54" mass="6512">MYRIYAKDFYVFCLYVSKLLKIKKIKCYTKDTYQVSTVIGWLDSEISCRPFLKT</sequence>
<protein>
    <submittedName>
        <fullName evidence="1">Uncharacterized protein</fullName>
    </submittedName>
</protein>
<accession>A0A833SAP5</accession>
<evidence type="ECO:0000313" key="1">
    <source>
        <dbReference type="EMBL" id="KAF3428796.1"/>
    </source>
</evidence>
<proteinExistence type="predicted"/>
<dbReference type="AlphaFoldDB" id="A0A833SAP5"/>
<evidence type="ECO:0000313" key="2">
    <source>
        <dbReference type="Proteomes" id="UP000655588"/>
    </source>
</evidence>
<comment type="caution">
    <text evidence="1">The sequence shown here is derived from an EMBL/GenBank/DDBJ whole genome shotgun (WGS) entry which is preliminary data.</text>
</comment>